<evidence type="ECO:0000256" key="1">
    <source>
        <dbReference type="SAM" id="Phobius"/>
    </source>
</evidence>
<dbReference type="SUPFAM" id="SSF110087">
    <property type="entry name" value="DR1885-like metal-binding protein"/>
    <property type="match status" value="1"/>
</dbReference>
<reference evidence="3" key="1">
    <citation type="submission" date="2021-05" db="EMBL/GenBank/DDBJ databases">
        <title>Direct Submission.</title>
        <authorList>
            <person name="Li K."/>
            <person name="Gao J."/>
        </authorList>
    </citation>
    <scope>NUCLEOTIDE SEQUENCE [LARGE SCALE GENOMIC DNA]</scope>
    <source>
        <strain evidence="3">MG62</strain>
    </source>
</reference>
<evidence type="ECO:0000313" key="2">
    <source>
        <dbReference type="EMBL" id="QWB21212.1"/>
    </source>
</evidence>
<sequence>MTGQLPWRPTRRRLTDTLVAAVAPVAACGLALGGLSLWTAYGNAGTPASIKVTDGRMFAPTGSTPDTAAYFRIANSGGAPDRLLKVTTAGTGDRGPTLSRHVMTSSNTASDRTVSSVGVPAGTSLAMSPASLGVIVPVRKGGWRTGDLVAFTLHFERGGAVKTLAVVVRPGQDRG</sequence>
<dbReference type="InterPro" id="IPR058248">
    <property type="entry name" value="Lxx211020-like"/>
</dbReference>
<dbReference type="InterPro" id="IPR036182">
    <property type="entry name" value="PCuAC_sf"/>
</dbReference>
<organism evidence="2 3">
    <name type="scientific">Streptomyces koelreuteriae</name>
    <dbReference type="NCBI Taxonomy" id="2838015"/>
    <lineage>
        <taxon>Bacteria</taxon>
        <taxon>Bacillati</taxon>
        <taxon>Actinomycetota</taxon>
        <taxon>Actinomycetes</taxon>
        <taxon>Kitasatosporales</taxon>
        <taxon>Streptomycetaceae</taxon>
        <taxon>Streptomyces</taxon>
    </lineage>
</organism>
<dbReference type="PANTHER" id="PTHR36302:SF1">
    <property type="entry name" value="COPPER CHAPERONE PCU(A)C"/>
    <property type="match status" value="1"/>
</dbReference>
<dbReference type="Proteomes" id="UP000679629">
    <property type="component" value="Chromosome"/>
</dbReference>
<dbReference type="EMBL" id="CP075896">
    <property type="protein sequence ID" value="QWB21212.1"/>
    <property type="molecule type" value="Genomic_DNA"/>
</dbReference>
<gene>
    <name evidence="2" type="ORF">KJK29_00750</name>
</gene>
<keyword evidence="1" id="KW-0812">Transmembrane</keyword>
<dbReference type="Pfam" id="PF04314">
    <property type="entry name" value="PCuAC"/>
    <property type="match status" value="1"/>
</dbReference>
<name>A0ABX8FJB9_9ACTN</name>
<dbReference type="Gene3D" id="2.60.40.1890">
    <property type="entry name" value="PCu(A)C copper chaperone"/>
    <property type="match status" value="1"/>
</dbReference>
<dbReference type="RefSeq" id="WP_215116626.1">
    <property type="nucleotide sequence ID" value="NZ_CP075896.1"/>
</dbReference>
<dbReference type="PANTHER" id="PTHR36302">
    <property type="entry name" value="BLR7088 PROTEIN"/>
    <property type="match status" value="1"/>
</dbReference>
<keyword evidence="1" id="KW-1133">Transmembrane helix</keyword>
<evidence type="ECO:0000313" key="3">
    <source>
        <dbReference type="Proteomes" id="UP000679629"/>
    </source>
</evidence>
<proteinExistence type="predicted"/>
<dbReference type="InterPro" id="IPR007410">
    <property type="entry name" value="LpqE-like"/>
</dbReference>
<accession>A0ABX8FJB9</accession>
<keyword evidence="3" id="KW-1185">Reference proteome</keyword>
<keyword evidence="1" id="KW-0472">Membrane</keyword>
<protein>
    <submittedName>
        <fullName evidence="2">Copper chaperone PCu(A)C</fullName>
    </submittedName>
</protein>
<feature type="transmembrane region" description="Helical" evidence="1">
    <location>
        <begin position="18"/>
        <end position="41"/>
    </location>
</feature>